<dbReference type="Gene3D" id="2.60.120.260">
    <property type="entry name" value="Galactose-binding domain-like"/>
    <property type="match status" value="2"/>
</dbReference>
<dbReference type="AlphaFoldDB" id="A0A4Q7MEP9"/>
<dbReference type="RefSeq" id="WP_242609498.1">
    <property type="nucleotide sequence ID" value="NZ_SGWY01000002.1"/>
</dbReference>
<evidence type="ECO:0000256" key="2">
    <source>
        <dbReference type="ARBA" id="ARBA00022801"/>
    </source>
</evidence>
<evidence type="ECO:0000313" key="3">
    <source>
        <dbReference type="EMBL" id="RZS65883.1"/>
    </source>
</evidence>
<sequence>MKEHQSSPPEPGPEAEVDPLWRTFVDPPDAARPRAWWHWMDGNVDPEGIVRDLRWLHDVGVRGVQVFDGGMGGTLVVPAPVRPGSEAWDDAVDTAVRTTSELGMELAVATSSGWSAAGGPWVAPADAMKKVVWSELVVRGGRTVAAALPPLPAVPGLYQDSPRWGALPGGVRHATDWRVLAFPVDRSHEVLTSAHVNASAPIDEWTCLTDGSFGRMVALPRDPDGWSTAWIEQEFADPVTVSSVVVGLPGPGGFGAAPPASAVLQASDDGLEYRDVAELPPDSIPARTATFPAVTARRFRLVLSGSSAADALPPLADGVRRPPVLRTTDRFDVSEFALRAGGRVHHAEAKAGFGVVSDYFAVPTDASVDLGSIDPATVVDLTDRVRDGVLHWAAPPGDWTVLRLGASLTGQTNGPAPADVTGLEVDKLDGERVRAYLDTHLRRFGVGDGEPRAGTPGFAALLSDSIEAGPQNWTEAILEHFARRRGYDARPWLPAISGYLVGGPEEADRFLYDYRRTIAELLADEYYGTLAAEAHRRGMTYYAEALEDGRPQLGDDLAMRSHADVPMGAMWTFDAQSGPLPTYVADLKGASSVAHVHGKPWVGAEAFTSFDRPWASTPRALKHIADLQLALGVTRFCIHTSPHQPIAAPPPGIALAPFLGQAFTVNETWSGLARPWIDYLARCSALLSMGTPAVDVAVFVGEEAPVTGLFGHAFDNAVPAGFDFDYVGPDAVTDVLRVEGGAVVADGATYRLLYLGGSSERMTLTTLLAIERLLDDGATVVGTRPVYSPSLGDDGRSFDDACHRVWAEPRPRGRVIPTTDLGAALADLGMRPALEVDGAPVRQIARLIGGRRVTFLANPTGDPIELRLRIADVSRALETPAPLVAWDPVEVRSIPLRFAADSSEGDRYALSLPPFGSVFVLASAPPIARRSGEPVPLEGTWELTVPGRPTVAMAPHPGLWSEFDESRGFSGIGTYRLELDLTVDQLGADQLLLDLGTVCDLARVAVNGTDCGIAWTSPFRVDVTAAVHAGVNVVEVEVATPWRNRLIAEAAAPSGDILAPMTAVFEPTADPLPAGLSGPVVLLAESTP</sequence>
<name>A0A4Q7MEP9_9MICO</name>
<gene>
    <name evidence="3" type="ORF">EV187_1588</name>
</gene>
<evidence type="ECO:0000256" key="1">
    <source>
        <dbReference type="ARBA" id="ARBA00022729"/>
    </source>
</evidence>
<dbReference type="Pfam" id="PF17132">
    <property type="entry name" value="Glyco_hydro_106"/>
    <property type="match status" value="1"/>
</dbReference>
<dbReference type="SUPFAM" id="SSF49785">
    <property type="entry name" value="Galactose-binding domain-like"/>
    <property type="match status" value="1"/>
</dbReference>
<dbReference type="EMBL" id="SGWY01000002">
    <property type="protein sequence ID" value="RZS65883.1"/>
    <property type="molecule type" value="Genomic_DNA"/>
</dbReference>
<evidence type="ECO:0000313" key="4">
    <source>
        <dbReference type="Proteomes" id="UP000293289"/>
    </source>
</evidence>
<dbReference type="Proteomes" id="UP000293289">
    <property type="component" value="Unassembled WGS sequence"/>
</dbReference>
<keyword evidence="4" id="KW-1185">Reference proteome</keyword>
<keyword evidence="2" id="KW-0378">Hydrolase</keyword>
<dbReference type="GO" id="GO:0016787">
    <property type="term" value="F:hydrolase activity"/>
    <property type="evidence" value="ECO:0007669"/>
    <property type="project" value="UniProtKB-KW"/>
</dbReference>
<reference evidence="3 4" key="1">
    <citation type="submission" date="2019-02" db="EMBL/GenBank/DDBJ databases">
        <title>Genomic Encyclopedia of Type Strains, Phase IV (KMG-IV): sequencing the most valuable type-strain genomes for metagenomic binning, comparative biology and taxonomic classification.</title>
        <authorList>
            <person name="Goeker M."/>
        </authorList>
    </citation>
    <scope>NUCLEOTIDE SEQUENCE [LARGE SCALE GENOMIC DNA]</scope>
    <source>
        <strain evidence="3 4">DSM 43045</strain>
    </source>
</reference>
<dbReference type="NCBIfam" id="NF045579">
    <property type="entry name" value="rhamnoside_JR"/>
    <property type="match status" value="1"/>
</dbReference>
<keyword evidence="1" id="KW-0732">Signal</keyword>
<dbReference type="PANTHER" id="PTHR43817">
    <property type="entry name" value="GLYCOSYL HYDROLASE"/>
    <property type="match status" value="1"/>
</dbReference>
<dbReference type="PANTHER" id="PTHR43817:SF1">
    <property type="entry name" value="HYDROLASE, FAMILY 43, PUTATIVE (AFU_ORTHOLOGUE AFUA_3G01660)-RELATED"/>
    <property type="match status" value="1"/>
</dbReference>
<accession>A0A4Q7MEP9</accession>
<organism evidence="3 4">
    <name type="scientific">Agromyces ramosus</name>
    <dbReference type="NCBI Taxonomy" id="33879"/>
    <lineage>
        <taxon>Bacteria</taxon>
        <taxon>Bacillati</taxon>
        <taxon>Actinomycetota</taxon>
        <taxon>Actinomycetes</taxon>
        <taxon>Micrococcales</taxon>
        <taxon>Microbacteriaceae</taxon>
        <taxon>Agromyces</taxon>
    </lineage>
</organism>
<comment type="caution">
    <text evidence="3">The sequence shown here is derived from an EMBL/GenBank/DDBJ whole genome shotgun (WGS) entry which is preliminary data.</text>
</comment>
<dbReference type="InterPro" id="IPR008979">
    <property type="entry name" value="Galactose-bd-like_sf"/>
</dbReference>
<proteinExistence type="predicted"/>
<protein>
    <submittedName>
        <fullName evidence="3">Alpha-L-rhamnosidase-like protein</fullName>
    </submittedName>
</protein>